<reference evidence="1" key="1">
    <citation type="submission" date="2020-03" db="EMBL/GenBank/DDBJ databases">
        <authorList>
            <person name="Weist P."/>
        </authorList>
    </citation>
    <scope>NUCLEOTIDE SEQUENCE</scope>
</reference>
<evidence type="ECO:0000313" key="1">
    <source>
        <dbReference type="EMBL" id="CAB1429804.1"/>
    </source>
</evidence>
<name>A0A9N7UDB5_PLEPL</name>
<gene>
    <name evidence="1" type="ORF">PLEPLA_LOCUS17784</name>
</gene>
<dbReference type="Proteomes" id="UP001153269">
    <property type="component" value="Unassembled WGS sequence"/>
</dbReference>
<dbReference type="AlphaFoldDB" id="A0A9N7UDB5"/>
<evidence type="ECO:0000313" key="2">
    <source>
        <dbReference type="Proteomes" id="UP001153269"/>
    </source>
</evidence>
<protein>
    <submittedName>
        <fullName evidence="1">Uncharacterized protein</fullName>
    </submittedName>
</protein>
<proteinExistence type="predicted"/>
<dbReference type="EMBL" id="CADEAL010001172">
    <property type="protein sequence ID" value="CAB1429804.1"/>
    <property type="molecule type" value="Genomic_DNA"/>
</dbReference>
<organism evidence="1 2">
    <name type="scientific">Pleuronectes platessa</name>
    <name type="common">European plaice</name>
    <dbReference type="NCBI Taxonomy" id="8262"/>
    <lineage>
        <taxon>Eukaryota</taxon>
        <taxon>Metazoa</taxon>
        <taxon>Chordata</taxon>
        <taxon>Craniata</taxon>
        <taxon>Vertebrata</taxon>
        <taxon>Euteleostomi</taxon>
        <taxon>Actinopterygii</taxon>
        <taxon>Neopterygii</taxon>
        <taxon>Teleostei</taxon>
        <taxon>Neoteleostei</taxon>
        <taxon>Acanthomorphata</taxon>
        <taxon>Carangaria</taxon>
        <taxon>Pleuronectiformes</taxon>
        <taxon>Pleuronectoidei</taxon>
        <taxon>Pleuronectidae</taxon>
        <taxon>Pleuronectes</taxon>
    </lineage>
</organism>
<sequence>MNSLNGGCGRVISKHIYLPDAPSVRRDWSLRAPASSRFLSAAKWKSCEDSDTERLAVDQPEPPTERDVRVVIHSHRYVCTVRMSGGRFTFVGTCLKLNSQSLWVFHLLGAYHSKAGKQELRNSRLPVPQPRLPCPHTPPAVLALSKESFSIVLRPGSRSMGAQRFRAAI</sequence>
<comment type="caution">
    <text evidence="1">The sequence shown here is derived from an EMBL/GenBank/DDBJ whole genome shotgun (WGS) entry which is preliminary data.</text>
</comment>
<keyword evidence="2" id="KW-1185">Reference proteome</keyword>
<accession>A0A9N7UDB5</accession>